<dbReference type="InterPro" id="IPR032675">
    <property type="entry name" value="LRR_dom_sf"/>
</dbReference>
<dbReference type="AlphaFoldDB" id="A0A9Q0ASH1"/>
<comment type="caution">
    <text evidence="1">The sequence shown here is derived from an EMBL/GenBank/DDBJ whole genome shotgun (WGS) entry which is preliminary data.</text>
</comment>
<evidence type="ECO:0000313" key="2">
    <source>
        <dbReference type="Proteomes" id="UP000829685"/>
    </source>
</evidence>
<dbReference type="EMBL" id="JAFIMR010000009">
    <property type="protein sequence ID" value="KAI1874554.1"/>
    <property type="molecule type" value="Genomic_DNA"/>
</dbReference>
<protein>
    <recommendedName>
        <fullName evidence="3">F-box domain-containing protein</fullName>
    </recommendedName>
</protein>
<proteinExistence type="predicted"/>
<keyword evidence="2" id="KW-1185">Reference proteome</keyword>
<evidence type="ECO:0008006" key="3">
    <source>
        <dbReference type="Google" id="ProtNLM"/>
    </source>
</evidence>
<dbReference type="SUPFAM" id="SSF52047">
    <property type="entry name" value="RNI-like"/>
    <property type="match status" value="1"/>
</dbReference>
<organism evidence="1 2">
    <name type="scientific">Neoarthrinium moseri</name>
    <dbReference type="NCBI Taxonomy" id="1658444"/>
    <lineage>
        <taxon>Eukaryota</taxon>
        <taxon>Fungi</taxon>
        <taxon>Dikarya</taxon>
        <taxon>Ascomycota</taxon>
        <taxon>Pezizomycotina</taxon>
        <taxon>Sordariomycetes</taxon>
        <taxon>Xylariomycetidae</taxon>
        <taxon>Amphisphaeriales</taxon>
        <taxon>Apiosporaceae</taxon>
        <taxon>Neoarthrinium</taxon>
    </lineage>
</organism>
<reference evidence="1" key="1">
    <citation type="submission" date="2021-03" db="EMBL/GenBank/DDBJ databases">
        <title>Revisited historic fungal species revealed as producer of novel bioactive compounds through whole genome sequencing and comparative genomics.</title>
        <authorList>
            <person name="Vignolle G.A."/>
            <person name="Hochenegger N."/>
            <person name="Mach R.L."/>
            <person name="Mach-Aigner A.R."/>
            <person name="Javad Rahimi M."/>
            <person name="Salim K.A."/>
            <person name="Chan C.M."/>
            <person name="Lim L.B.L."/>
            <person name="Cai F."/>
            <person name="Druzhinina I.S."/>
            <person name="U'Ren J.M."/>
            <person name="Derntl C."/>
        </authorList>
    </citation>
    <scope>NUCLEOTIDE SEQUENCE</scope>
    <source>
        <strain evidence="1">TUCIM 5799</strain>
    </source>
</reference>
<dbReference type="Proteomes" id="UP000829685">
    <property type="component" value="Unassembled WGS sequence"/>
</dbReference>
<dbReference type="Gene3D" id="3.80.10.10">
    <property type="entry name" value="Ribonuclease Inhibitor"/>
    <property type="match status" value="1"/>
</dbReference>
<gene>
    <name evidence="1" type="ORF">JX265_004762</name>
</gene>
<sequence>MSPPLPNEVLQHIFSFLRPSLRRKGHGHAFDAVAPDHLAEEASRQVTLSRVSRSSKQLRRLALPFLYHTIPMTSAKLLPEMSKNAELAGYVRAIDLSHTGIDRSTLRDAFKTARPWLSLPSAFERLLEQAIDRVGDDLTDTGAEAALHLSLLKNLEALEYRGYIGSNDLVTAFFDGAASSDEAQETQVPHLRELRLRHWSGENTTRITHVQRLLQSSVEKLYACAINWEVDPNSGEGRPLAVGPQLSLKHVDLVDATINGPGLDDMLQRCPDLITLSIVWGDPSRMPTFPLDFNAIGAALRQHARGLEKLTLDCSEELSYTQGHSEGRLGPLSELPKLKVLVVAQDVLVGEDEEEGEEEPLSLDQVLPSSLEILRLLTCQDDEENLDEQLVDLIKGGRLSKLRRVQMKRNEDFAGDAAELGWKLWHRWDKMILIRL</sequence>
<name>A0A9Q0ASH1_9PEZI</name>
<evidence type="ECO:0000313" key="1">
    <source>
        <dbReference type="EMBL" id="KAI1874554.1"/>
    </source>
</evidence>
<accession>A0A9Q0ASH1</accession>